<evidence type="ECO:0000313" key="1">
    <source>
        <dbReference type="EMBL" id="OIJ22011.1"/>
    </source>
</evidence>
<proteinExistence type="predicted"/>
<name>A0A1S2MBD5_9BACI</name>
<dbReference type="RefSeq" id="WP_071388581.1">
    <property type="nucleotide sequence ID" value="NZ_MLQS01000001.1"/>
</dbReference>
<dbReference type="EMBL" id="MLQS01000001">
    <property type="protein sequence ID" value="OIJ22011.1"/>
    <property type="molecule type" value="Genomic_DNA"/>
</dbReference>
<protein>
    <submittedName>
        <fullName evidence="1">Uncharacterized protein</fullName>
    </submittedName>
</protein>
<dbReference type="InterPro" id="IPR043733">
    <property type="entry name" value="DUF5677"/>
</dbReference>
<gene>
    <name evidence="1" type="ORF">BKP45_04865</name>
</gene>
<dbReference type="AlphaFoldDB" id="A0A1S2MBD5"/>
<keyword evidence="2" id="KW-1185">Reference proteome</keyword>
<reference evidence="1 2" key="1">
    <citation type="submission" date="2016-10" db="EMBL/GenBank/DDBJ databases">
        <title>Draft genome sequences of four alkaliphilic bacteria belonging to the Anaerobacillus genus.</title>
        <authorList>
            <person name="Bassil N.M."/>
            <person name="Lloyd J.R."/>
        </authorList>
    </citation>
    <scope>NUCLEOTIDE SEQUENCE [LARGE SCALE GENOMIC DNA]</scope>
    <source>
        <strain evidence="1 2">DSM 22531</strain>
    </source>
</reference>
<dbReference type="Pfam" id="PF18928">
    <property type="entry name" value="DUF5677"/>
    <property type="match status" value="1"/>
</dbReference>
<accession>A0A1S2MBD5</accession>
<dbReference type="Proteomes" id="UP000180057">
    <property type="component" value="Unassembled WGS sequence"/>
</dbReference>
<sequence>MVLIDNTYKRAFFEIEETDEFVNISANQDIAKVFYTLYNRCKRLFITMLFIKEAPDKNVTCVEALPLLRTFIEAHFHLTYVMSEKNTKAIKEGYEALEKHSHAKRAAKLTHAENLSEEDIEFIKEYEGYKMPNEYKFLDDMRSLSNKINQLQIYRTYYTDLNSYIHFNPNTFLNYGQVQGTTFRFNDHEPQDREDYTYIEKIIYAIGCVFIAEVTNFLNNKELEKKIGGLIGCIHEEVFGIKYEEVSK</sequence>
<dbReference type="STRING" id="472963.BKP45_04865"/>
<dbReference type="OrthoDB" id="2991754at2"/>
<evidence type="ECO:0000313" key="2">
    <source>
        <dbReference type="Proteomes" id="UP000180057"/>
    </source>
</evidence>
<organism evidence="1 2">
    <name type="scientific">Anaerobacillus alkalidiazotrophicus</name>
    <dbReference type="NCBI Taxonomy" id="472963"/>
    <lineage>
        <taxon>Bacteria</taxon>
        <taxon>Bacillati</taxon>
        <taxon>Bacillota</taxon>
        <taxon>Bacilli</taxon>
        <taxon>Bacillales</taxon>
        <taxon>Bacillaceae</taxon>
        <taxon>Anaerobacillus</taxon>
    </lineage>
</organism>
<comment type="caution">
    <text evidence="1">The sequence shown here is derived from an EMBL/GenBank/DDBJ whole genome shotgun (WGS) entry which is preliminary data.</text>
</comment>